<dbReference type="PANTHER" id="PTHR14491">
    <property type="entry name" value="SOSONDOWAH, ISOFORM G"/>
    <property type="match status" value="1"/>
</dbReference>
<feature type="region of interest" description="Disordered" evidence="3">
    <location>
        <begin position="129"/>
        <end position="156"/>
    </location>
</feature>
<keyword evidence="4" id="KW-0812">Transmembrane</keyword>
<evidence type="ECO:0000256" key="2">
    <source>
        <dbReference type="ARBA" id="ARBA00023043"/>
    </source>
</evidence>
<evidence type="ECO:0000256" key="3">
    <source>
        <dbReference type="SAM" id="MobiDB-lite"/>
    </source>
</evidence>
<keyword evidence="1" id="KW-0677">Repeat</keyword>
<dbReference type="Pfam" id="PF25877">
    <property type="entry name" value="WHD_SOWAH"/>
    <property type="match status" value="2"/>
</dbReference>
<dbReference type="EMBL" id="JAVRJZ010000007">
    <property type="protein sequence ID" value="KAK2720508.1"/>
    <property type="molecule type" value="Genomic_DNA"/>
</dbReference>
<feature type="domain" description="SOWAHA-C winged helix-turn-helix" evidence="5">
    <location>
        <begin position="4"/>
        <end position="46"/>
    </location>
</feature>
<accession>A0AA88L6Q1</accession>
<protein>
    <recommendedName>
        <fullName evidence="5">SOWAHA-C winged helix-turn-helix domain-containing protein</fullName>
    </recommendedName>
</protein>
<feature type="domain" description="SOWAHA-C winged helix-turn-helix" evidence="5">
    <location>
        <begin position="71"/>
        <end position="104"/>
    </location>
</feature>
<dbReference type="InterPro" id="IPR058889">
    <property type="entry name" value="WHD_SOWAHA-C"/>
</dbReference>
<evidence type="ECO:0000259" key="5">
    <source>
        <dbReference type="Pfam" id="PF25877"/>
    </source>
</evidence>
<proteinExistence type="predicted"/>
<feature type="non-terminal residue" evidence="6">
    <location>
        <position position="1"/>
    </location>
</feature>
<keyword evidence="7" id="KW-1185">Reference proteome</keyword>
<name>A0AA88L6Q1_ARTSF</name>
<feature type="region of interest" description="Disordered" evidence="3">
    <location>
        <begin position="213"/>
        <end position="240"/>
    </location>
</feature>
<evidence type="ECO:0000313" key="7">
    <source>
        <dbReference type="Proteomes" id="UP001187531"/>
    </source>
</evidence>
<reference evidence="6" key="1">
    <citation type="submission" date="2023-07" db="EMBL/GenBank/DDBJ databases">
        <title>Chromosome-level genome assembly of Artemia franciscana.</title>
        <authorList>
            <person name="Jo E."/>
        </authorList>
    </citation>
    <scope>NUCLEOTIDE SEQUENCE</scope>
    <source>
        <tissue evidence="6">Whole body</tissue>
    </source>
</reference>
<evidence type="ECO:0000313" key="6">
    <source>
        <dbReference type="EMBL" id="KAK2720508.1"/>
    </source>
</evidence>
<keyword evidence="4" id="KW-1133">Transmembrane helix</keyword>
<organism evidence="6 7">
    <name type="scientific">Artemia franciscana</name>
    <name type="common">Brine shrimp</name>
    <name type="synonym">Artemia sanfranciscana</name>
    <dbReference type="NCBI Taxonomy" id="6661"/>
    <lineage>
        <taxon>Eukaryota</taxon>
        <taxon>Metazoa</taxon>
        <taxon>Ecdysozoa</taxon>
        <taxon>Arthropoda</taxon>
        <taxon>Crustacea</taxon>
        <taxon>Branchiopoda</taxon>
        <taxon>Anostraca</taxon>
        <taxon>Artemiidae</taxon>
        <taxon>Artemia</taxon>
    </lineage>
</organism>
<evidence type="ECO:0000256" key="1">
    <source>
        <dbReference type="ARBA" id="ARBA00022737"/>
    </source>
</evidence>
<keyword evidence="4" id="KW-0472">Membrane</keyword>
<feature type="compositionally biased region" description="Polar residues" evidence="3">
    <location>
        <begin position="135"/>
        <end position="156"/>
    </location>
</feature>
<evidence type="ECO:0000256" key="4">
    <source>
        <dbReference type="SAM" id="Phobius"/>
    </source>
</evidence>
<dbReference type="Proteomes" id="UP001187531">
    <property type="component" value="Unassembled WGS sequence"/>
</dbReference>
<feature type="region of interest" description="Disordered" evidence="3">
    <location>
        <begin position="174"/>
        <end position="197"/>
    </location>
</feature>
<comment type="caution">
    <text evidence="6">The sequence shown here is derived from an EMBL/GenBank/DDBJ whole genome shotgun (WGS) entry which is preliminary data.</text>
</comment>
<feature type="transmembrane region" description="Helical" evidence="4">
    <location>
        <begin position="48"/>
        <end position="65"/>
    </location>
</feature>
<dbReference type="PANTHER" id="PTHR14491:SF7">
    <property type="entry name" value="SOSONDOWAH, ISOFORM G"/>
    <property type="match status" value="1"/>
</dbReference>
<keyword evidence="2" id="KW-0040">ANK repeat</keyword>
<sequence>MDDEFSLESVRQFIIMQGGKTTNHELVRHFKKFLTDPIQKGEKLRRKLLYIILGVYSIGLGYYSLTHFAYEARAQFRDYVNILASVKQEGNEKFLVLKKKYVHNEELPLATSASYDSLATLELQECYTPPRSDPSARSANSFVESRTSPLKNVPSSRNPICLTDDEVFSLELQSEEKAVSAPPRKKQEERLSIAEEPAAISVKERTQKFNRLASQTGLTSMGGRGPNAVRGSTRSRSKHI</sequence>
<gene>
    <name evidence="6" type="ORF">QYM36_004405</name>
</gene>
<dbReference type="AlphaFoldDB" id="A0AA88L6Q1"/>